<comment type="caution">
    <text evidence="2">The sequence shown here is derived from an EMBL/GenBank/DDBJ whole genome shotgun (WGS) entry which is preliminary data.</text>
</comment>
<proteinExistence type="predicted"/>
<feature type="compositionally biased region" description="Basic and acidic residues" evidence="1">
    <location>
        <begin position="166"/>
        <end position="177"/>
    </location>
</feature>
<protein>
    <submittedName>
        <fullName evidence="2">Uncharacterized protein</fullName>
    </submittedName>
</protein>
<feature type="region of interest" description="Disordered" evidence="1">
    <location>
        <begin position="143"/>
        <end position="177"/>
    </location>
</feature>
<feature type="compositionally biased region" description="Polar residues" evidence="1">
    <location>
        <begin position="272"/>
        <end position="285"/>
    </location>
</feature>
<dbReference type="Proteomes" id="UP001552299">
    <property type="component" value="Unassembled WGS sequence"/>
</dbReference>
<organism evidence="2 3">
    <name type="scientific">Dendrobium thyrsiflorum</name>
    <name type="common">Pinecone-like raceme dendrobium</name>
    <name type="synonym">Orchid</name>
    <dbReference type="NCBI Taxonomy" id="117978"/>
    <lineage>
        <taxon>Eukaryota</taxon>
        <taxon>Viridiplantae</taxon>
        <taxon>Streptophyta</taxon>
        <taxon>Embryophyta</taxon>
        <taxon>Tracheophyta</taxon>
        <taxon>Spermatophyta</taxon>
        <taxon>Magnoliopsida</taxon>
        <taxon>Liliopsida</taxon>
        <taxon>Asparagales</taxon>
        <taxon>Orchidaceae</taxon>
        <taxon>Epidendroideae</taxon>
        <taxon>Malaxideae</taxon>
        <taxon>Dendrobiinae</taxon>
        <taxon>Dendrobium</taxon>
    </lineage>
</organism>
<feature type="compositionally biased region" description="Basic and acidic residues" evidence="1">
    <location>
        <begin position="143"/>
        <end position="155"/>
    </location>
</feature>
<keyword evidence="3" id="KW-1185">Reference proteome</keyword>
<gene>
    <name evidence="2" type="ORF">M5K25_025855</name>
</gene>
<reference evidence="2 3" key="1">
    <citation type="journal article" date="2024" name="Plant Biotechnol. J.">
        <title>Dendrobium thyrsiflorum genome and its molecular insights into genes involved in important horticultural traits.</title>
        <authorList>
            <person name="Chen B."/>
            <person name="Wang J.Y."/>
            <person name="Zheng P.J."/>
            <person name="Li K.L."/>
            <person name="Liang Y.M."/>
            <person name="Chen X.F."/>
            <person name="Zhang C."/>
            <person name="Zhao X."/>
            <person name="He X."/>
            <person name="Zhang G.Q."/>
            <person name="Liu Z.J."/>
            <person name="Xu Q."/>
        </authorList>
    </citation>
    <scope>NUCLEOTIDE SEQUENCE [LARGE SCALE GENOMIC DNA]</scope>
    <source>
        <strain evidence="2">GZMU011</strain>
    </source>
</reference>
<evidence type="ECO:0000256" key="1">
    <source>
        <dbReference type="SAM" id="MobiDB-lite"/>
    </source>
</evidence>
<accession>A0ABD0TWB9</accession>
<evidence type="ECO:0000313" key="3">
    <source>
        <dbReference type="Proteomes" id="UP001552299"/>
    </source>
</evidence>
<dbReference type="AlphaFoldDB" id="A0ABD0TWB9"/>
<sequence>MVETLRSRAGSQAHLLNHKPSSSLSLGFGRLLMLPLPLPFIRITFRRPILARLGLALLFVYVLYRSEFLEVFHRATHRNQLSLLEHKNAIKKETLEQIAQIKKKIPVTKSIAGNPKRDHLQFINNDLIWLGWTENKKREEDLKNPRLTGLEKGDAKSSCCRSPPQKPEDENLSRTQRESGVTLLFVRSSSQKYPHSSSIFTEIRTRGHVQHVRWTKMERHSRAIGGQIRSHLRLITEDSGFHRHTPMGNNICDLIKVTGFPSPHKEKKGSNRLGQHTQLTTSSGGTRVGKRNWRKKITKHSGHTREKDGGGVILVMRIFSKAIHAN</sequence>
<dbReference type="EMBL" id="JANQDX010000019">
    <property type="protein sequence ID" value="KAL0903803.1"/>
    <property type="molecule type" value="Genomic_DNA"/>
</dbReference>
<name>A0ABD0TWB9_DENTH</name>
<feature type="region of interest" description="Disordered" evidence="1">
    <location>
        <begin position="262"/>
        <end position="308"/>
    </location>
</feature>
<evidence type="ECO:0000313" key="2">
    <source>
        <dbReference type="EMBL" id="KAL0903803.1"/>
    </source>
</evidence>
<feature type="compositionally biased region" description="Basic residues" evidence="1">
    <location>
        <begin position="288"/>
        <end position="302"/>
    </location>
</feature>